<dbReference type="RefSeq" id="WP_132925178.1">
    <property type="nucleotide sequence ID" value="NZ_CP075169.1"/>
</dbReference>
<evidence type="ECO:0000313" key="7">
    <source>
        <dbReference type="Proteomes" id="UP000294555"/>
    </source>
</evidence>
<keyword evidence="2 5" id="KW-0812">Transmembrane</keyword>
<feature type="transmembrane region" description="Helical" evidence="5">
    <location>
        <begin position="41"/>
        <end position="67"/>
    </location>
</feature>
<dbReference type="Proteomes" id="UP000294555">
    <property type="component" value="Unassembled WGS sequence"/>
</dbReference>
<reference evidence="6 7" key="1">
    <citation type="submission" date="2019-02" db="EMBL/GenBank/DDBJ databases">
        <title>Investigation of anaerobic lignin degradation for improved lignocellulosic biofuels.</title>
        <authorList>
            <person name="Deangelis K."/>
        </authorList>
    </citation>
    <scope>NUCLEOTIDE SEQUENCE [LARGE SCALE GENOMIC DNA]</scope>
    <source>
        <strain evidence="6 7">159R</strain>
    </source>
</reference>
<evidence type="ECO:0000256" key="1">
    <source>
        <dbReference type="ARBA" id="ARBA00022475"/>
    </source>
</evidence>
<protein>
    <submittedName>
        <fullName evidence="6">Uncharacterized protein DUF1656</fullName>
    </submittedName>
</protein>
<organism evidence="6 7">
    <name type="scientific">Sodalis ligni</name>
    <dbReference type="NCBI Taxonomy" id="2697027"/>
    <lineage>
        <taxon>Bacteria</taxon>
        <taxon>Pseudomonadati</taxon>
        <taxon>Pseudomonadota</taxon>
        <taxon>Gammaproteobacteria</taxon>
        <taxon>Enterobacterales</taxon>
        <taxon>Bruguierivoracaceae</taxon>
        <taxon>Sodalis</taxon>
    </lineage>
</organism>
<dbReference type="EMBL" id="SJOI01000001">
    <property type="protein sequence ID" value="TCL06070.1"/>
    <property type="molecule type" value="Genomic_DNA"/>
</dbReference>
<keyword evidence="3 5" id="KW-1133">Transmembrane helix</keyword>
<evidence type="ECO:0000256" key="3">
    <source>
        <dbReference type="ARBA" id="ARBA00022989"/>
    </source>
</evidence>
<evidence type="ECO:0000256" key="5">
    <source>
        <dbReference type="SAM" id="Phobius"/>
    </source>
</evidence>
<name>A0A4R1NNZ4_9GAMM</name>
<proteinExistence type="predicted"/>
<gene>
    <name evidence="6" type="ORF">EZJ58_4295</name>
</gene>
<evidence type="ECO:0000256" key="4">
    <source>
        <dbReference type="ARBA" id="ARBA00023136"/>
    </source>
</evidence>
<evidence type="ECO:0000256" key="2">
    <source>
        <dbReference type="ARBA" id="ARBA00022692"/>
    </source>
</evidence>
<keyword evidence="4 5" id="KW-0472">Membrane</keyword>
<keyword evidence="7" id="KW-1185">Reference proteome</keyword>
<feature type="transmembrane region" description="Helical" evidence="5">
    <location>
        <begin position="7"/>
        <end position="29"/>
    </location>
</feature>
<dbReference type="OrthoDB" id="7021192at2"/>
<dbReference type="InterPro" id="IPR012451">
    <property type="entry name" value="DUF1656"/>
</dbReference>
<sequence>MIGEASFYGLYIPWLMLLSLATLAVFWLVRRLLFIVGFYRWVWHPALFDIAVYFLLLYGMTHVTFFVQR</sequence>
<evidence type="ECO:0000313" key="6">
    <source>
        <dbReference type="EMBL" id="TCL06070.1"/>
    </source>
</evidence>
<dbReference type="AlphaFoldDB" id="A0A4R1NNZ4"/>
<keyword evidence="1" id="KW-1003">Cell membrane</keyword>
<dbReference type="Pfam" id="PF07869">
    <property type="entry name" value="DUF1656"/>
    <property type="match status" value="1"/>
</dbReference>
<comment type="caution">
    <text evidence="6">The sequence shown here is derived from an EMBL/GenBank/DDBJ whole genome shotgun (WGS) entry which is preliminary data.</text>
</comment>
<accession>A0A4R1NNZ4</accession>